<dbReference type="SMART" id="SM00981">
    <property type="entry name" value="THUMP"/>
    <property type="match status" value="1"/>
</dbReference>
<sequence>MDLVLLCPPHCGPWLEKELAALSLPVTGRSGRMIRVETDLEGVYRCCLHSRVASRVLLPLHQGPADDDAAFVSTVDQVDWAAQLPPDGSLGMDFRGTGGWLRHSRFGQQRLKDVIVDQLRAKGLESPRLTPDRPDVQIYAHFDGERLSLYRDLGGGPLHQRGYRRRSVSAPIKENLAAAVLMAAGWPEQGNLVDPFCGSGTLVIEAAMMAAGIPAGVHRSHWGFAGWPQHDPDHWQRLLSEARHKLRQLSSLPGVLRGYDKDPDAIAAACANAQAAGLGDWLVFSHREMTVLEAPPNCQSGLVIGNPPYGERLEDRKALPSLYTRLGERLRGPFQRWHAAMLMPEPDLDRYTGLDRRRSHRFRNGAIDCHLVQLWSPPAREGRDLENRLQKNLRHLRRWARREETDAFRAYDADIPEFALAVDCYGAHALVQEYAAPKQIPADKARRRLAAGLTAVSHALDIPGENIHLRTRRPQKGREQYNRLDQRELELTVQEGPARLIVNLSDYNDSGLFLDHRPVRAWLREKARGKRFLNLFAYTGTASVHAALGGARNTTSVDLNRNYLRWAERNLAINGFKGDDHRLVRADCVEWLNRQTGRWDLILLDPPTFSNSSDTDTTLDIQRDHPALIQAALDRLVPDGLLVFSCNRRDFRLQLDDSQGLKIQDMTKASIPEDFKRNPRIHHCWFISKTKG</sequence>
<dbReference type="EC" id="2.1.1.173" evidence="6"/>
<keyword evidence="10" id="KW-1185">Reference proteome</keyword>
<comment type="caution">
    <text evidence="9">The sequence shown here is derived from an EMBL/GenBank/DDBJ whole genome shotgun (WGS) entry which is preliminary data.</text>
</comment>
<dbReference type="EMBL" id="JAYGII010000019">
    <property type="protein sequence ID" value="MEA5446045.1"/>
    <property type="molecule type" value="Genomic_DNA"/>
</dbReference>
<dbReference type="HAMAP" id="MF_01858">
    <property type="entry name" value="23SrRNA_methyltr_KL"/>
    <property type="match status" value="1"/>
</dbReference>
<dbReference type="InterPro" id="IPR004114">
    <property type="entry name" value="THUMP_dom"/>
</dbReference>
<dbReference type="EC" id="2.1.1.264" evidence="6"/>
<dbReference type="SUPFAM" id="SSF53335">
    <property type="entry name" value="S-adenosyl-L-methionine-dependent methyltransferases"/>
    <property type="match status" value="2"/>
</dbReference>
<comment type="function">
    <text evidence="6">Specifically methylates the guanine in position 2445 (m2G2445) and the guanine in position 2069 (m7G2069) of 23S rRNA.</text>
</comment>
<dbReference type="Gene3D" id="3.30.750.80">
    <property type="entry name" value="RNA methyltransferase domain (HRMD) like"/>
    <property type="match status" value="1"/>
</dbReference>
<accession>A0AAP6JFJ4</accession>
<keyword evidence="2 6" id="KW-0698">rRNA processing</keyword>
<proteinExistence type="inferred from homology"/>
<dbReference type="Proteomes" id="UP001302316">
    <property type="component" value="Unassembled WGS sequence"/>
</dbReference>
<dbReference type="NCBIfam" id="NF008748">
    <property type="entry name" value="PRK11783.1"/>
    <property type="match status" value="1"/>
</dbReference>
<dbReference type="Gene3D" id="3.40.50.150">
    <property type="entry name" value="Vaccinia Virus protein VP39"/>
    <property type="match status" value="2"/>
</dbReference>
<dbReference type="PROSITE" id="PS51165">
    <property type="entry name" value="THUMP"/>
    <property type="match status" value="1"/>
</dbReference>
<gene>
    <name evidence="9" type="primary">rlmKL</name>
    <name evidence="6" type="synonym">rlmL</name>
    <name evidence="9" type="ORF">VCB98_09460</name>
</gene>
<dbReference type="InterPro" id="IPR054170">
    <property type="entry name" value="RlmL_1st"/>
</dbReference>
<dbReference type="Pfam" id="PF10672">
    <property type="entry name" value="Methyltrans_SAM"/>
    <property type="match status" value="1"/>
</dbReference>
<dbReference type="GO" id="GO:0070043">
    <property type="term" value="F:rRNA (guanine-N7-)-methyltransferase activity"/>
    <property type="evidence" value="ECO:0007669"/>
    <property type="project" value="UniProtKB-UniRule"/>
</dbReference>
<evidence type="ECO:0000313" key="10">
    <source>
        <dbReference type="Proteomes" id="UP001302316"/>
    </source>
</evidence>
<dbReference type="GO" id="GO:0003723">
    <property type="term" value="F:RNA binding"/>
    <property type="evidence" value="ECO:0007669"/>
    <property type="project" value="UniProtKB-UniRule"/>
</dbReference>
<dbReference type="Pfam" id="PF01170">
    <property type="entry name" value="UPF0020"/>
    <property type="match status" value="1"/>
</dbReference>
<dbReference type="RefSeq" id="WP_346052004.1">
    <property type="nucleotide sequence ID" value="NZ_JAYGII010000019.1"/>
</dbReference>
<dbReference type="PANTHER" id="PTHR47313:SF1">
    <property type="entry name" value="RIBOSOMAL RNA LARGE SUBUNIT METHYLTRANSFERASE K_L"/>
    <property type="match status" value="1"/>
</dbReference>
<organism evidence="9 10">
    <name type="scientific">Natronospira elongata</name>
    <dbReference type="NCBI Taxonomy" id="3110268"/>
    <lineage>
        <taxon>Bacteria</taxon>
        <taxon>Pseudomonadati</taxon>
        <taxon>Pseudomonadota</taxon>
        <taxon>Gammaproteobacteria</taxon>
        <taxon>Natronospirales</taxon>
        <taxon>Natronospiraceae</taxon>
        <taxon>Natronospira</taxon>
    </lineage>
</organism>
<dbReference type="Pfam" id="PF22020">
    <property type="entry name" value="RlmL_1st"/>
    <property type="match status" value="1"/>
</dbReference>
<dbReference type="CDD" id="cd02440">
    <property type="entry name" value="AdoMet_MTases"/>
    <property type="match status" value="1"/>
</dbReference>
<dbReference type="PANTHER" id="PTHR47313">
    <property type="entry name" value="RIBOSOMAL RNA LARGE SUBUNIT METHYLTRANSFERASE K/L"/>
    <property type="match status" value="1"/>
</dbReference>
<dbReference type="InterPro" id="IPR029063">
    <property type="entry name" value="SAM-dependent_MTases_sf"/>
</dbReference>
<evidence type="ECO:0000256" key="4">
    <source>
        <dbReference type="ARBA" id="ARBA00022679"/>
    </source>
</evidence>
<evidence type="ECO:0000256" key="2">
    <source>
        <dbReference type="ARBA" id="ARBA00022552"/>
    </source>
</evidence>
<feature type="domain" description="THUMP" evidence="8">
    <location>
        <begin position="42"/>
        <end position="153"/>
    </location>
</feature>
<dbReference type="PIRSF" id="PIRSF037618">
    <property type="entry name" value="RNA_Mtase_bacteria_prd"/>
    <property type="match status" value="1"/>
</dbReference>
<keyword evidence="7" id="KW-0694">RNA-binding</keyword>
<dbReference type="AlphaFoldDB" id="A0AAP6JFJ4"/>
<evidence type="ECO:0000256" key="5">
    <source>
        <dbReference type="ARBA" id="ARBA00022691"/>
    </source>
</evidence>
<comment type="similarity">
    <text evidence="6">Belongs to the methyltransferase superfamily. RlmKL family.</text>
</comment>
<dbReference type="PROSITE" id="PS00092">
    <property type="entry name" value="N6_MTASE"/>
    <property type="match status" value="1"/>
</dbReference>
<dbReference type="InterPro" id="IPR019614">
    <property type="entry name" value="SAM-dep_methyl-trfase"/>
</dbReference>
<reference evidence="9 10" key="1">
    <citation type="submission" date="2023-12" db="EMBL/GenBank/DDBJ databases">
        <title>Whole-genome sequencing of halo(alkali)philic microorganisms from hypersaline lakes.</title>
        <authorList>
            <person name="Sorokin D.Y."/>
            <person name="Merkel A.Y."/>
            <person name="Messina E."/>
            <person name="Yakimov M."/>
        </authorList>
    </citation>
    <scope>NUCLEOTIDE SEQUENCE [LARGE SCALE GENOMIC DNA]</scope>
    <source>
        <strain evidence="9 10">AB-CW1</strain>
    </source>
</reference>
<evidence type="ECO:0000256" key="6">
    <source>
        <dbReference type="HAMAP-Rule" id="MF_01858"/>
    </source>
</evidence>
<dbReference type="PROSITE" id="PS01261">
    <property type="entry name" value="UPF0020"/>
    <property type="match status" value="1"/>
</dbReference>
<protein>
    <recommendedName>
        <fullName evidence="6">Ribosomal RNA large subunit methyltransferase K/L</fullName>
    </recommendedName>
    <domain>
        <recommendedName>
            <fullName evidence="6">23S rRNA m2G2445 methyltransferase</fullName>
            <ecNumber evidence="6">2.1.1.173</ecNumber>
        </recommendedName>
        <alternativeName>
            <fullName evidence="6">rRNA (guanine-N(2)-)-methyltransferase RlmL</fullName>
        </alternativeName>
    </domain>
    <domain>
        <recommendedName>
            <fullName evidence="6">23S rRNA m7G2069 methyltransferase</fullName>
            <ecNumber evidence="6">2.1.1.264</ecNumber>
        </recommendedName>
        <alternativeName>
            <fullName evidence="6">rRNA (guanine-N(7)-)-methyltransferase RlmK</fullName>
        </alternativeName>
    </domain>
</protein>
<keyword evidence="1 6" id="KW-0963">Cytoplasm</keyword>
<comment type="subcellular location">
    <subcellularLocation>
        <location evidence="6">Cytoplasm</location>
    </subcellularLocation>
</comment>
<dbReference type="InterPro" id="IPR000241">
    <property type="entry name" value="RlmKL-like_Mtase"/>
</dbReference>
<name>A0AAP6JFJ4_9GAMM</name>
<evidence type="ECO:0000313" key="9">
    <source>
        <dbReference type="EMBL" id="MEA5446045.1"/>
    </source>
</evidence>
<evidence type="ECO:0000256" key="1">
    <source>
        <dbReference type="ARBA" id="ARBA00022490"/>
    </source>
</evidence>
<dbReference type="GO" id="GO:0052915">
    <property type="term" value="F:23S rRNA (guanine(2445)-N(2))-methyltransferase activity"/>
    <property type="evidence" value="ECO:0007669"/>
    <property type="project" value="UniProtKB-UniRule"/>
</dbReference>
<comment type="catalytic activity">
    <reaction evidence="6">
        <text>guanosine(2445) in 23S rRNA + S-adenosyl-L-methionine = N(2)-methylguanosine(2445) in 23S rRNA + S-adenosyl-L-homocysteine + H(+)</text>
        <dbReference type="Rhea" id="RHEA:42740"/>
        <dbReference type="Rhea" id="RHEA-COMP:10215"/>
        <dbReference type="Rhea" id="RHEA-COMP:10216"/>
        <dbReference type="ChEBI" id="CHEBI:15378"/>
        <dbReference type="ChEBI" id="CHEBI:57856"/>
        <dbReference type="ChEBI" id="CHEBI:59789"/>
        <dbReference type="ChEBI" id="CHEBI:74269"/>
        <dbReference type="ChEBI" id="CHEBI:74481"/>
        <dbReference type="EC" id="2.1.1.173"/>
    </reaction>
</comment>
<dbReference type="Gene3D" id="3.30.2130.30">
    <property type="match status" value="1"/>
</dbReference>
<dbReference type="InterPro" id="IPR002052">
    <property type="entry name" value="DNA_methylase_N6_adenine_CS"/>
</dbReference>
<keyword evidence="4 6" id="KW-0808">Transferase</keyword>
<evidence type="ECO:0000259" key="8">
    <source>
        <dbReference type="PROSITE" id="PS51165"/>
    </source>
</evidence>
<dbReference type="InterPro" id="IPR053943">
    <property type="entry name" value="RlmKL-like_Mtase_CS"/>
</dbReference>
<dbReference type="InterPro" id="IPR017244">
    <property type="entry name" value="23SrRNA_methyltr_KL"/>
</dbReference>
<comment type="catalytic activity">
    <reaction evidence="6">
        <text>guanosine(2069) in 23S rRNA + S-adenosyl-L-methionine = N(2)-methylguanosine(2069) in 23S rRNA + S-adenosyl-L-homocysteine + H(+)</text>
        <dbReference type="Rhea" id="RHEA:43772"/>
        <dbReference type="Rhea" id="RHEA-COMP:10688"/>
        <dbReference type="Rhea" id="RHEA-COMP:10689"/>
        <dbReference type="ChEBI" id="CHEBI:15378"/>
        <dbReference type="ChEBI" id="CHEBI:57856"/>
        <dbReference type="ChEBI" id="CHEBI:59789"/>
        <dbReference type="ChEBI" id="CHEBI:74269"/>
        <dbReference type="ChEBI" id="CHEBI:74481"/>
        <dbReference type="EC" id="2.1.1.264"/>
    </reaction>
</comment>
<keyword evidence="3 6" id="KW-0489">Methyltransferase</keyword>
<dbReference type="GO" id="GO:0005737">
    <property type="term" value="C:cytoplasm"/>
    <property type="evidence" value="ECO:0007669"/>
    <property type="project" value="UniProtKB-SubCell"/>
</dbReference>
<keyword evidence="5 6" id="KW-0949">S-adenosyl-L-methionine</keyword>
<dbReference type="CDD" id="cd11715">
    <property type="entry name" value="THUMP_AdoMetMT"/>
    <property type="match status" value="1"/>
</dbReference>
<evidence type="ECO:0000256" key="7">
    <source>
        <dbReference type="PROSITE-ProRule" id="PRU00529"/>
    </source>
</evidence>
<evidence type="ECO:0000256" key="3">
    <source>
        <dbReference type="ARBA" id="ARBA00022603"/>
    </source>
</evidence>